<evidence type="ECO:0000256" key="5">
    <source>
        <dbReference type="ARBA" id="ARBA00022676"/>
    </source>
</evidence>
<evidence type="ECO:0000313" key="12">
    <source>
        <dbReference type="Proteomes" id="UP001274896"/>
    </source>
</evidence>
<comment type="subcellular location">
    <subcellularLocation>
        <location evidence="1">Endoplasmic reticulum</location>
    </subcellularLocation>
</comment>
<evidence type="ECO:0000256" key="4">
    <source>
        <dbReference type="ARBA" id="ARBA00017468"/>
    </source>
</evidence>
<dbReference type="Pfam" id="PF04101">
    <property type="entry name" value="Glyco_tran_28_C"/>
    <property type="match status" value="1"/>
</dbReference>
<keyword evidence="5" id="KW-0328">Glycosyltransferase</keyword>
<dbReference type="InterPro" id="IPR036116">
    <property type="entry name" value="FN3_sf"/>
</dbReference>
<dbReference type="InterPro" id="IPR048651">
    <property type="entry name" value="CRLF2-like_D1"/>
</dbReference>
<dbReference type="SUPFAM" id="SSF53756">
    <property type="entry name" value="UDP-Glycosyltransferase/glycogen phosphorylase"/>
    <property type="match status" value="1"/>
</dbReference>
<dbReference type="GO" id="GO:0004577">
    <property type="term" value="F:N-acetylglucosaminyldiphosphodolichol N-acetylglucosaminyltransferase activity"/>
    <property type="evidence" value="ECO:0007669"/>
    <property type="project" value="UniProtKB-EC"/>
</dbReference>
<evidence type="ECO:0000259" key="10">
    <source>
        <dbReference type="PROSITE" id="PS50853"/>
    </source>
</evidence>
<dbReference type="EC" id="2.4.1.141" evidence="3"/>
<name>A0AAE0V484_9TELE</name>
<reference evidence="11" key="1">
    <citation type="submission" date="2023-06" db="EMBL/GenBank/DDBJ databases">
        <title>Male Hemibagrus guttatus genome.</title>
        <authorList>
            <person name="Bian C."/>
        </authorList>
    </citation>
    <scope>NUCLEOTIDE SEQUENCE</scope>
    <source>
        <strain evidence="11">Male_cb2023</strain>
        <tissue evidence="11">Muscle</tissue>
    </source>
</reference>
<gene>
    <name evidence="11" type="ORF">QTP70_021195</name>
</gene>
<protein>
    <recommendedName>
        <fullName evidence="4">UDP-N-acetylglucosamine transferase subunit ALG13</fullName>
        <ecNumber evidence="3">2.4.1.141</ecNumber>
    </recommendedName>
</protein>
<dbReference type="SUPFAM" id="SSF49265">
    <property type="entry name" value="Fibronectin type III"/>
    <property type="match status" value="2"/>
</dbReference>
<dbReference type="PANTHER" id="PTHR12867:SF6">
    <property type="entry name" value="N-ACETYLGLUCOSAMINYLDIPHOSPHODOLICHOL N-ACETYLGLUCOSAMINYLTRANSFERASE"/>
    <property type="match status" value="1"/>
</dbReference>
<dbReference type="InterPro" id="IPR039042">
    <property type="entry name" value="Alg13-like"/>
</dbReference>
<dbReference type="Pfam" id="PF00041">
    <property type="entry name" value="fn3"/>
    <property type="match status" value="1"/>
</dbReference>
<dbReference type="InterPro" id="IPR007235">
    <property type="entry name" value="Glyco_trans_28_C"/>
</dbReference>
<evidence type="ECO:0000256" key="7">
    <source>
        <dbReference type="ARBA" id="ARBA00022824"/>
    </source>
</evidence>
<evidence type="ECO:0000256" key="3">
    <source>
        <dbReference type="ARBA" id="ARBA00012614"/>
    </source>
</evidence>
<feature type="transmembrane region" description="Helical" evidence="9">
    <location>
        <begin position="377"/>
        <end position="400"/>
    </location>
</feature>
<keyword evidence="9" id="KW-1133">Transmembrane helix</keyword>
<evidence type="ECO:0000256" key="9">
    <source>
        <dbReference type="SAM" id="Phobius"/>
    </source>
</evidence>
<proteinExistence type="inferred from homology"/>
<dbReference type="Proteomes" id="UP001274896">
    <property type="component" value="Unassembled WGS sequence"/>
</dbReference>
<keyword evidence="9" id="KW-0812">Transmembrane</keyword>
<dbReference type="CDD" id="cd00063">
    <property type="entry name" value="FN3"/>
    <property type="match status" value="1"/>
</dbReference>
<evidence type="ECO:0000256" key="1">
    <source>
        <dbReference type="ARBA" id="ARBA00004240"/>
    </source>
</evidence>
<evidence type="ECO:0000256" key="2">
    <source>
        <dbReference type="ARBA" id="ARBA00006962"/>
    </source>
</evidence>
<organism evidence="11 12">
    <name type="scientific">Hemibagrus guttatus</name>
    <dbReference type="NCBI Taxonomy" id="175788"/>
    <lineage>
        <taxon>Eukaryota</taxon>
        <taxon>Metazoa</taxon>
        <taxon>Chordata</taxon>
        <taxon>Craniata</taxon>
        <taxon>Vertebrata</taxon>
        <taxon>Euteleostomi</taxon>
        <taxon>Actinopterygii</taxon>
        <taxon>Neopterygii</taxon>
        <taxon>Teleostei</taxon>
        <taxon>Ostariophysi</taxon>
        <taxon>Siluriformes</taxon>
        <taxon>Bagridae</taxon>
        <taxon>Hemibagrus</taxon>
    </lineage>
</organism>
<feature type="region of interest" description="Disordered" evidence="8">
    <location>
        <begin position="455"/>
        <end position="476"/>
    </location>
</feature>
<comment type="similarity">
    <text evidence="2">Belongs to the glycosyltransferase 28 family.</text>
</comment>
<dbReference type="SMART" id="SM00060">
    <property type="entry name" value="FN3"/>
    <property type="match status" value="1"/>
</dbReference>
<feature type="non-terminal residue" evidence="11">
    <location>
        <position position="1"/>
    </location>
</feature>
<dbReference type="Pfam" id="PF21604">
    <property type="entry name" value="CRLF2_D1"/>
    <property type="match status" value="1"/>
</dbReference>
<comment type="caution">
    <text evidence="11">The sequence shown here is derived from an EMBL/GenBank/DDBJ whole genome shotgun (WGS) entry which is preliminary data.</text>
</comment>
<dbReference type="GO" id="GO:0006488">
    <property type="term" value="P:dolichol-linked oligosaccharide biosynthetic process"/>
    <property type="evidence" value="ECO:0007669"/>
    <property type="project" value="InterPro"/>
</dbReference>
<keyword evidence="7" id="KW-0256">Endoplasmic reticulum</keyword>
<dbReference type="AlphaFoldDB" id="A0AAE0V484"/>
<dbReference type="InterPro" id="IPR013783">
    <property type="entry name" value="Ig-like_fold"/>
</dbReference>
<dbReference type="PROSITE" id="PS50853">
    <property type="entry name" value="FN3"/>
    <property type="match status" value="1"/>
</dbReference>
<sequence length="476" mass="53409">VSSRVHSHCVSLHYVNSHIIGTMKTVFVTVGTTCFDDLIVSLTSDEVIQALIQRGYTDLVLQVGRGSYIPDAHSCPGLRLEVFRFKESIAENIQSADVVISHAGAGSCLEVLGAGKPLLVVINDKLMDNHQLELAKQLQADGHLLYCTCSTLAATLCNMDLSTLLPFQRGGDVRCISMDYKVNISCLIINLEYVECSWKKLQMQQINYSFHSLFLHNSVQECPEYFWEHGQRVGCRIPLKDPLQRFERFYTMLSVGENQSVCKNYTDLKQRVKLNPPYNLSVNSTSRDGEVCVSWTESTNVKKPCLKYIVRYRKASGPWKSSTLYCVSPLSSGVEYTFQVSSSLSDSCGGSEFWSDWSDPVQWNDDKDVSTTAQTRVYWHVLGSVLGIIVLIILTTMLYYGERIKVVFVPVVPDPSKSLQDLFKKHNGNVESWVYISKELKDAFEPDYTESPCVVCDPSPTSETKTEADPTEQSVS</sequence>
<dbReference type="PANTHER" id="PTHR12867">
    <property type="entry name" value="GLYCOSYL TRANSFERASE-RELATED"/>
    <property type="match status" value="1"/>
</dbReference>
<dbReference type="GO" id="GO:0005783">
    <property type="term" value="C:endoplasmic reticulum"/>
    <property type="evidence" value="ECO:0007669"/>
    <property type="project" value="UniProtKB-SubCell"/>
</dbReference>
<evidence type="ECO:0000313" key="11">
    <source>
        <dbReference type="EMBL" id="KAK3535892.1"/>
    </source>
</evidence>
<evidence type="ECO:0000256" key="8">
    <source>
        <dbReference type="SAM" id="MobiDB-lite"/>
    </source>
</evidence>
<feature type="domain" description="Fibronectin type-III" evidence="10">
    <location>
        <begin position="276"/>
        <end position="366"/>
    </location>
</feature>
<keyword evidence="12" id="KW-1185">Reference proteome</keyword>
<keyword evidence="6" id="KW-0808">Transferase</keyword>
<dbReference type="Gene3D" id="3.40.50.2000">
    <property type="entry name" value="Glycogen Phosphorylase B"/>
    <property type="match status" value="1"/>
</dbReference>
<dbReference type="Gene3D" id="2.60.40.10">
    <property type="entry name" value="Immunoglobulins"/>
    <property type="match status" value="2"/>
</dbReference>
<keyword evidence="9" id="KW-0472">Membrane</keyword>
<dbReference type="InterPro" id="IPR003961">
    <property type="entry name" value="FN3_dom"/>
</dbReference>
<dbReference type="EMBL" id="JAUCMX010000009">
    <property type="protein sequence ID" value="KAK3535892.1"/>
    <property type="molecule type" value="Genomic_DNA"/>
</dbReference>
<evidence type="ECO:0000256" key="6">
    <source>
        <dbReference type="ARBA" id="ARBA00022679"/>
    </source>
</evidence>
<accession>A0AAE0V484</accession>